<dbReference type="CDD" id="cd06091">
    <property type="entry name" value="KOW_NusG"/>
    <property type="match status" value="1"/>
</dbReference>
<keyword evidence="2" id="KW-0805">Transcription regulation</keyword>
<dbReference type="SMART" id="SM00739">
    <property type="entry name" value="KOW"/>
    <property type="match status" value="1"/>
</dbReference>
<dbReference type="InterPro" id="IPR005824">
    <property type="entry name" value="KOW"/>
</dbReference>
<accession>A0A382GQL8</accession>
<organism evidence="5">
    <name type="scientific">marine metagenome</name>
    <dbReference type="NCBI Taxonomy" id="408172"/>
    <lineage>
        <taxon>unclassified sequences</taxon>
        <taxon>metagenomes</taxon>
        <taxon>ecological metagenomes</taxon>
    </lineage>
</organism>
<dbReference type="PANTHER" id="PTHR30265">
    <property type="entry name" value="RHO-INTERACTING TRANSCRIPTION TERMINATION FACTOR NUSG"/>
    <property type="match status" value="1"/>
</dbReference>
<dbReference type="Pfam" id="PF02357">
    <property type="entry name" value="NusG"/>
    <property type="match status" value="1"/>
</dbReference>
<gene>
    <name evidence="5" type="ORF">METZ01_LOCUS230133</name>
</gene>
<dbReference type="Gene3D" id="3.30.70.940">
    <property type="entry name" value="NusG, N-terminal domain"/>
    <property type="match status" value="1"/>
</dbReference>
<dbReference type="SUPFAM" id="SSF50104">
    <property type="entry name" value="Translation proteins SH3-like domain"/>
    <property type="match status" value="1"/>
</dbReference>
<keyword evidence="3" id="KW-0804">Transcription</keyword>
<protein>
    <recommendedName>
        <fullName evidence="4">KOW domain-containing protein</fullName>
    </recommendedName>
</protein>
<dbReference type="GO" id="GO:0006354">
    <property type="term" value="P:DNA-templated transcription elongation"/>
    <property type="evidence" value="ECO:0007669"/>
    <property type="project" value="InterPro"/>
</dbReference>
<dbReference type="PANTHER" id="PTHR30265:SF4">
    <property type="entry name" value="KOW MOTIF FAMILY PROTEIN, EXPRESSED"/>
    <property type="match status" value="1"/>
</dbReference>
<dbReference type="GO" id="GO:0031564">
    <property type="term" value="P:transcription antitermination"/>
    <property type="evidence" value="ECO:0007669"/>
    <property type="project" value="UniProtKB-KW"/>
</dbReference>
<dbReference type="InterPro" id="IPR036735">
    <property type="entry name" value="NGN_dom_sf"/>
</dbReference>
<dbReference type="NCBIfam" id="NF033644">
    <property type="entry name" value="antiterm_UpxY"/>
    <property type="match status" value="1"/>
</dbReference>
<dbReference type="GO" id="GO:0006412">
    <property type="term" value="P:translation"/>
    <property type="evidence" value="ECO:0007669"/>
    <property type="project" value="InterPro"/>
</dbReference>
<evidence type="ECO:0000256" key="1">
    <source>
        <dbReference type="ARBA" id="ARBA00022814"/>
    </source>
</evidence>
<dbReference type="GO" id="GO:0005840">
    <property type="term" value="C:ribosome"/>
    <property type="evidence" value="ECO:0007669"/>
    <property type="project" value="InterPro"/>
</dbReference>
<dbReference type="SUPFAM" id="SSF82679">
    <property type="entry name" value="N-utilization substance G protein NusG, N-terminal domain"/>
    <property type="match status" value="1"/>
</dbReference>
<evidence type="ECO:0000259" key="4">
    <source>
        <dbReference type="SMART" id="SM00739"/>
    </source>
</evidence>
<proteinExistence type="predicted"/>
<keyword evidence="1" id="KW-0889">Transcription antitermination</keyword>
<feature type="non-terminal residue" evidence="5">
    <location>
        <position position="1"/>
    </location>
</feature>
<feature type="domain" description="KOW" evidence="4">
    <location>
        <begin position="93"/>
        <end position="120"/>
    </location>
</feature>
<dbReference type="AlphaFoldDB" id="A0A382GQL8"/>
<name>A0A382GQL8_9ZZZZ</name>
<dbReference type="EMBL" id="UINC01056807">
    <property type="protein sequence ID" value="SVB77279.1"/>
    <property type="molecule type" value="Genomic_DNA"/>
</dbReference>
<evidence type="ECO:0000256" key="2">
    <source>
        <dbReference type="ARBA" id="ARBA00023015"/>
    </source>
</evidence>
<dbReference type="GO" id="GO:0003735">
    <property type="term" value="F:structural constituent of ribosome"/>
    <property type="evidence" value="ECO:0007669"/>
    <property type="project" value="InterPro"/>
</dbReference>
<reference evidence="5" key="1">
    <citation type="submission" date="2018-05" db="EMBL/GenBank/DDBJ databases">
        <authorList>
            <person name="Lanie J.A."/>
            <person name="Ng W.-L."/>
            <person name="Kazmierczak K.M."/>
            <person name="Andrzejewski T.M."/>
            <person name="Davidsen T.M."/>
            <person name="Wayne K.J."/>
            <person name="Tettelin H."/>
            <person name="Glass J.I."/>
            <person name="Rusch D."/>
            <person name="Podicherti R."/>
            <person name="Tsui H.-C.T."/>
            <person name="Winkler M.E."/>
        </authorList>
    </citation>
    <scope>NUCLEOTIDE SEQUENCE</scope>
</reference>
<dbReference type="PROSITE" id="PS01108">
    <property type="entry name" value="RIBOSOMAL_L24"/>
    <property type="match status" value="1"/>
</dbReference>
<dbReference type="InterPro" id="IPR006645">
    <property type="entry name" value="NGN-like_dom"/>
</dbReference>
<dbReference type="InterPro" id="IPR043425">
    <property type="entry name" value="NusG-like"/>
</dbReference>
<dbReference type="InterPro" id="IPR005825">
    <property type="entry name" value="Ribosomal_uL24_CS"/>
</dbReference>
<evidence type="ECO:0000313" key="5">
    <source>
        <dbReference type="EMBL" id="SVB77279.1"/>
    </source>
</evidence>
<dbReference type="Pfam" id="PF00467">
    <property type="entry name" value="KOW"/>
    <property type="match status" value="1"/>
</dbReference>
<sequence>VIQELENKNIEAYCPIFKERRQWSDRKRWVEFPLFRSYVFAKIELKNSLYILQTMGVHHIIKFQGNISTIPDGIIQNIKSMIDGGFTVEQVEYFVKGDEVKVVDGPLKGMEGIVVKIKNENKLVLKVAAIQQAIAVQIHPGYLKPKKKHVNPILQHNKP</sequence>
<evidence type="ECO:0000256" key="3">
    <source>
        <dbReference type="ARBA" id="ARBA00023163"/>
    </source>
</evidence>
<dbReference type="InterPro" id="IPR008991">
    <property type="entry name" value="Translation_prot_SH3-like_sf"/>
</dbReference>